<proteinExistence type="predicted"/>
<dbReference type="eggNOG" id="ENOG50337H4">
    <property type="taxonomic scope" value="Bacteria"/>
</dbReference>
<name>D6Z517_DESAT</name>
<keyword evidence="2" id="KW-1185">Reference proteome</keyword>
<gene>
    <name evidence="1" type="ordered locus">DaAHT2_1964</name>
</gene>
<evidence type="ECO:0000313" key="2">
    <source>
        <dbReference type="Proteomes" id="UP000001508"/>
    </source>
</evidence>
<protein>
    <submittedName>
        <fullName evidence="1">Uncharacterized protein</fullName>
    </submittedName>
</protein>
<organism evidence="1 2">
    <name type="scientific">Desulfurivibrio alkaliphilus (strain DSM 19089 / UNIQEM U267 / AHT2)</name>
    <dbReference type="NCBI Taxonomy" id="589865"/>
    <lineage>
        <taxon>Bacteria</taxon>
        <taxon>Pseudomonadati</taxon>
        <taxon>Thermodesulfobacteriota</taxon>
        <taxon>Desulfobulbia</taxon>
        <taxon>Desulfobulbales</taxon>
        <taxon>Desulfobulbaceae</taxon>
        <taxon>Desulfurivibrio</taxon>
    </lineage>
</organism>
<sequence length="110" mass="12977">MRQLVVDQLSREERQNIESYLKRHLRPGPMTDLYWLELPRELWGAAQQGHEECAPFFFAVELTEKQAIFELLVRSSGNLHCTCIGYPEPRQRAYLLDFFDHLLATEKIRA</sequence>
<dbReference type="EMBL" id="CP001940">
    <property type="protein sequence ID" value="ADH86642.1"/>
    <property type="molecule type" value="Genomic_DNA"/>
</dbReference>
<dbReference type="RefSeq" id="WP_013164165.1">
    <property type="nucleotide sequence ID" value="NC_014216.1"/>
</dbReference>
<reference evidence="2" key="1">
    <citation type="submission" date="2010-02" db="EMBL/GenBank/DDBJ databases">
        <title>Complete sequence of Desulfurivibrio alkaliphilus AHT2.</title>
        <authorList>
            <consortium name="US DOE Joint Genome Institute"/>
            <person name="Pitluck S."/>
            <person name="Chertkov O."/>
            <person name="Detter J.C."/>
            <person name="Han C."/>
            <person name="Tapia R."/>
            <person name="Larimer F."/>
            <person name="Land M."/>
            <person name="Hauser L."/>
            <person name="Kyrpides N."/>
            <person name="Mikhailova N."/>
            <person name="Sorokin D.Y."/>
            <person name="Muyzer G."/>
            <person name="Woyke T."/>
        </authorList>
    </citation>
    <scope>NUCLEOTIDE SEQUENCE [LARGE SCALE GENOMIC DNA]</scope>
    <source>
        <strain evidence="2">DSM 19089 / UNIQEM U267 / AHT2</strain>
    </source>
</reference>
<dbReference type="InParanoid" id="D6Z517"/>
<dbReference type="KEGG" id="dak:DaAHT2_1964"/>
<dbReference type="OrthoDB" id="5459426at2"/>
<dbReference type="AlphaFoldDB" id="D6Z517"/>
<evidence type="ECO:0000313" key="1">
    <source>
        <dbReference type="EMBL" id="ADH86642.1"/>
    </source>
</evidence>
<accession>D6Z517</accession>
<dbReference type="STRING" id="589865.DaAHT2_1964"/>
<dbReference type="HOGENOM" id="CLU_172413_0_0_7"/>
<dbReference type="Proteomes" id="UP000001508">
    <property type="component" value="Chromosome"/>
</dbReference>